<reference evidence="1 2" key="1">
    <citation type="submission" date="2018-12" db="EMBL/GenBank/DDBJ databases">
        <title>Genome Sequence of Candidatus Viridilinea halotolerans isolated from saline sulfide-rich spring.</title>
        <authorList>
            <person name="Grouzdev D.S."/>
            <person name="Burganskaya E.I."/>
            <person name="Krutkina M.S."/>
            <person name="Sukhacheva M.V."/>
            <person name="Gorlenko V.M."/>
        </authorList>
    </citation>
    <scope>NUCLEOTIDE SEQUENCE [LARGE SCALE GENOMIC DNA]</scope>
    <source>
        <strain evidence="1">Chok-6</strain>
    </source>
</reference>
<gene>
    <name evidence="1" type="ORF">EI684_23260</name>
</gene>
<accession>A0A426TQA0</accession>
<name>A0A426TQA0_9CHLR</name>
<dbReference type="Proteomes" id="UP000280307">
    <property type="component" value="Unassembled WGS sequence"/>
</dbReference>
<evidence type="ECO:0000313" key="1">
    <source>
        <dbReference type="EMBL" id="RRR65391.1"/>
    </source>
</evidence>
<comment type="caution">
    <text evidence="1">The sequence shown here is derived from an EMBL/GenBank/DDBJ whole genome shotgun (WGS) entry which is preliminary data.</text>
</comment>
<dbReference type="AlphaFoldDB" id="A0A426TQA0"/>
<protein>
    <submittedName>
        <fullName evidence="1">Uncharacterized protein</fullName>
    </submittedName>
</protein>
<organism evidence="1 2">
    <name type="scientific">Candidatus Viridilinea halotolerans</name>
    <dbReference type="NCBI Taxonomy" id="2491704"/>
    <lineage>
        <taxon>Bacteria</taxon>
        <taxon>Bacillati</taxon>
        <taxon>Chloroflexota</taxon>
        <taxon>Chloroflexia</taxon>
        <taxon>Chloroflexales</taxon>
        <taxon>Chloroflexineae</taxon>
        <taxon>Oscillochloridaceae</taxon>
        <taxon>Candidatus Viridilinea</taxon>
    </lineage>
</organism>
<dbReference type="EMBL" id="RSAS01000958">
    <property type="protein sequence ID" value="RRR65391.1"/>
    <property type="molecule type" value="Genomic_DNA"/>
</dbReference>
<sequence>MHINVTVGSIEASTLNALVVLALKRRLNVELCGLSGERIGISITKRHINFEQTLEVLAEQFPTW</sequence>
<proteinExistence type="predicted"/>
<evidence type="ECO:0000313" key="2">
    <source>
        <dbReference type="Proteomes" id="UP000280307"/>
    </source>
</evidence>